<dbReference type="Gene3D" id="3.30.565.10">
    <property type="entry name" value="Histidine kinase-like ATPase, C-terminal domain"/>
    <property type="match status" value="1"/>
</dbReference>
<feature type="transmembrane region" description="Helical" evidence="12">
    <location>
        <begin position="26"/>
        <end position="50"/>
    </location>
</feature>
<keyword evidence="16" id="KW-1185">Reference proteome</keyword>
<dbReference type="SUPFAM" id="SSF47384">
    <property type="entry name" value="Homodimeric domain of signal transducing histidine kinase"/>
    <property type="match status" value="1"/>
</dbReference>
<dbReference type="SMART" id="SM00388">
    <property type="entry name" value="HisKA"/>
    <property type="match status" value="1"/>
</dbReference>
<dbReference type="InterPro" id="IPR036890">
    <property type="entry name" value="HATPase_C_sf"/>
</dbReference>
<dbReference type="Pfam" id="PF00512">
    <property type="entry name" value="HisKA"/>
    <property type="match status" value="1"/>
</dbReference>
<dbReference type="EMBL" id="JBHSIT010000010">
    <property type="protein sequence ID" value="MFC4911809.1"/>
    <property type="molecule type" value="Genomic_DNA"/>
</dbReference>
<dbReference type="InterPro" id="IPR003594">
    <property type="entry name" value="HATPase_dom"/>
</dbReference>
<evidence type="ECO:0000259" key="13">
    <source>
        <dbReference type="PROSITE" id="PS50109"/>
    </source>
</evidence>
<feature type="compositionally biased region" description="Low complexity" evidence="11">
    <location>
        <begin position="460"/>
        <end position="481"/>
    </location>
</feature>
<evidence type="ECO:0000256" key="10">
    <source>
        <dbReference type="ARBA" id="ARBA00023136"/>
    </source>
</evidence>
<evidence type="ECO:0000256" key="2">
    <source>
        <dbReference type="ARBA" id="ARBA00004236"/>
    </source>
</evidence>
<dbReference type="GO" id="GO:0016301">
    <property type="term" value="F:kinase activity"/>
    <property type="evidence" value="ECO:0007669"/>
    <property type="project" value="UniProtKB-KW"/>
</dbReference>
<evidence type="ECO:0000256" key="6">
    <source>
        <dbReference type="ARBA" id="ARBA00022692"/>
    </source>
</evidence>
<dbReference type="InterPro" id="IPR050428">
    <property type="entry name" value="TCS_sensor_his_kinase"/>
</dbReference>
<keyword evidence="4" id="KW-0597">Phosphoprotein</keyword>
<feature type="domain" description="Histidine kinase" evidence="13">
    <location>
        <begin position="255"/>
        <end position="461"/>
    </location>
</feature>
<keyword evidence="9" id="KW-0902">Two-component regulatory system</keyword>
<dbReference type="PRINTS" id="PR00344">
    <property type="entry name" value="BCTRLSENSOR"/>
</dbReference>
<dbReference type="InterPro" id="IPR004358">
    <property type="entry name" value="Sig_transdc_His_kin-like_C"/>
</dbReference>
<evidence type="ECO:0000313" key="15">
    <source>
        <dbReference type="EMBL" id="MFC4911809.1"/>
    </source>
</evidence>
<feature type="domain" description="HAMP" evidence="14">
    <location>
        <begin position="193"/>
        <end position="247"/>
    </location>
</feature>
<accession>A0ABV9U7G4</accession>
<evidence type="ECO:0000259" key="14">
    <source>
        <dbReference type="PROSITE" id="PS50885"/>
    </source>
</evidence>
<dbReference type="PROSITE" id="PS50885">
    <property type="entry name" value="HAMP"/>
    <property type="match status" value="1"/>
</dbReference>
<dbReference type="RefSeq" id="WP_378261093.1">
    <property type="nucleotide sequence ID" value="NZ_JBHSIT010000010.1"/>
</dbReference>
<evidence type="ECO:0000256" key="5">
    <source>
        <dbReference type="ARBA" id="ARBA00022679"/>
    </source>
</evidence>
<keyword evidence="8 12" id="KW-1133">Transmembrane helix</keyword>
<dbReference type="PROSITE" id="PS50109">
    <property type="entry name" value="HIS_KIN"/>
    <property type="match status" value="1"/>
</dbReference>
<evidence type="ECO:0000256" key="8">
    <source>
        <dbReference type="ARBA" id="ARBA00022989"/>
    </source>
</evidence>
<evidence type="ECO:0000256" key="12">
    <source>
        <dbReference type="SAM" id="Phobius"/>
    </source>
</evidence>
<keyword evidence="5" id="KW-0808">Transferase</keyword>
<dbReference type="InterPro" id="IPR005467">
    <property type="entry name" value="His_kinase_dom"/>
</dbReference>
<keyword evidence="10 12" id="KW-0472">Membrane</keyword>
<evidence type="ECO:0000256" key="3">
    <source>
        <dbReference type="ARBA" id="ARBA00012438"/>
    </source>
</evidence>
<dbReference type="SMART" id="SM00304">
    <property type="entry name" value="HAMP"/>
    <property type="match status" value="1"/>
</dbReference>
<evidence type="ECO:0000313" key="16">
    <source>
        <dbReference type="Proteomes" id="UP001595872"/>
    </source>
</evidence>
<dbReference type="Proteomes" id="UP001595872">
    <property type="component" value="Unassembled WGS sequence"/>
</dbReference>
<gene>
    <name evidence="15" type="ORF">ACFPCY_31200</name>
</gene>
<feature type="region of interest" description="Disordered" evidence="11">
    <location>
        <begin position="459"/>
        <end position="481"/>
    </location>
</feature>
<protein>
    <recommendedName>
        <fullName evidence="3">histidine kinase</fullName>
        <ecNumber evidence="3">2.7.13.3</ecNumber>
    </recommendedName>
</protein>
<dbReference type="CDD" id="cd00082">
    <property type="entry name" value="HisKA"/>
    <property type="match status" value="1"/>
</dbReference>
<dbReference type="Pfam" id="PF02518">
    <property type="entry name" value="HATPase_c"/>
    <property type="match status" value="1"/>
</dbReference>
<dbReference type="Gene3D" id="1.10.287.130">
    <property type="match status" value="1"/>
</dbReference>
<keyword evidence="6 12" id="KW-0812">Transmembrane</keyword>
<organism evidence="15 16">
    <name type="scientific">Actinomadura gamaensis</name>
    <dbReference type="NCBI Taxonomy" id="1763541"/>
    <lineage>
        <taxon>Bacteria</taxon>
        <taxon>Bacillati</taxon>
        <taxon>Actinomycetota</taxon>
        <taxon>Actinomycetes</taxon>
        <taxon>Streptosporangiales</taxon>
        <taxon>Thermomonosporaceae</taxon>
        <taxon>Actinomadura</taxon>
    </lineage>
</organism>
<dbReference type="SUPFAM" id="SSF55874">
    <property type="entry name" value="ATPase domain of HSP90 chaperone/DNA topoisomerase II/histidine kinase"/>
    <property type="match status" value="1"/>
</dbReference>
<comment type="subcellular location">
    <subcellularLocation>
        <location evidence="2">Cell membrane</location>
    </subcellularLocation>
</comment>
<evidence type="ECO:0000256" key="7">
    <source>
        <dbReference type="ARBA" id="ARBA00022777"/>
    </source>
</evidence>
<comment type="catalytic activity">
    <reaction evidence="1">
        <text>ATP + protein L-histidine = ADP + protein N-phospho-L-histidine.</text>
        <dbReference type="EC" id="2.7.13.3"/>
    </reaction>
</comment>
<evidence type="ECO:0000256" key="4">
    <source>
        <dbReference type="ARBA" id="ARBA00022553"/>
    </source>
</evidence>
<evidence type="ECO:0000256" key="11">
    <source>
        <dbReference type="SAM" id="MobiDB-lite"/>
    </source>
</evidence>
<dbReference type="InterPro" id="IPR003661">
    <property type="entry name" value="HisK_dim/P_dom"/>
</dbReference>
<feature type="transmembrane region" description="Helical" evidence="12">
    <location>
        <begin position="168"/>
        <end position="189"/>
    </location>
</feature>
<dbReference type="PANTHER" id="PTHR45436">
    <property type="entry name" value="SENSOR HISTIDINE KINASE YKOH"/>
    <property type="match status" value="1"/>
</dbReference>
<dbReference type="EC" id="2.7.13.3" evidence="3"/>
<dbReference type="InterPro" id="IPR036097">
    <property type="entry name" value="HisK_dim/P_sf"/>
</dbReference>
<dbReference type="InterPro" id="IPR003660">
    <property type="entry name" value="HAMP_dom"/>
</dbReference>
<name>A0ABV9U7G4_9ACTN</name>
<keyword evidence="7 15" id="KW-0418">Kinase</keyword>
<evidence type="ECO:0000256" key="1">
    <source>
        <dbReference type="ARBA" id="ARBA00000085"/>
    </source>
</evidence>
<proteinExistence type="predicted"/>
<dbReference type="SMART" id="SM00387">
    <property type="entry name" value="HATPase_c"/>
    <property type="match status" value="1"/>
</dbReference>
<reference evidence="16" key="1">
    <citation type="journal article" date="2019" name="Int. J. Syst. Evol. Microbiol.">
        <title>The Global Catalogue of Microorganisms (GCM) 10K type strain sequencing project: providing services to taxonomists for standard genome sequencing and annotation.</title>
        <authorList>
            <consortium name="The Broad Institute Genomics Platform"/>
            <consortium name="The Broad Institute Genome Sequencing Center for Infectious Disease"/>
            <person name="Wu L."/>
            <person name="Ma J."/>
        </authorList>
    </citation>
    <scope>NUCLEOTIDE SEQUENCE [LARGE SCALE GENOMIC DNA]</scope>
    <source>
        <strain evidence="16">KLKA75</strain>
    </source>
</reference>
<evidence type="ECO:0000256" key="9">
    <source>
        <dbReference type="ARBA" id="ARBA00023012"/>
    </source>
</evidence>
<dbReference type="PANTHER" id="PTHR45436:SF5">
    <property type="entry name" value="SENSOR HISTIDINE KINASE TRCS"/>
    <property type="match status" value="1"/>
</dbReference>
<sequence>MDEEGGGRLHRWAVRAFLSVRGRATVITVVMSGALLLLCTVLAAQLLVFAGRSSARQQAYTTLQRVVYDITARRIATPVDPRPGEASLIQIVAPDGRVVAASPDLSGDPQLNPVEARRTDLLIGKTACPRFLPSCVQLVGLRIGGRMYPATAVVYVAEPVTRPLTTPWLYLEVGAAMLALLALTAWWTWRTIGRAFRPVELIRRQLAEITTARGLDRRVPEPHTGGELQRLAATVNATLERLEQATNRERRFVSEASHDLRNPIAGLNTRLEFLLDEPGDADWKPMVRDALSDGLRLNDIVVDLLELSRLDARSPATVEPVDLAALARREVATRPWRVPVATRLEEGVVVRASGIRLSRVLGNLLINAERHAESRVEVLVAADGGEAVLEVRDDGSGIPPEARERVFERFARLAESRRRDPAGTGLGLPIAREIARIYGGDLVVADSPRGARLVMRLPLASAEEPGASGPASGAPGEAPRT</sequence>
<comment type="caution">
    <text evidence="15">The sequence shown here is derived from an EMBL/GenBank/DDBJ whole genome shotgun (WGS) entry which is preliminary data.</text>
</comment>
<dbReference type="CDD" id="cd00075">
    <property type="entry name" value="HATPase"/>
    <property type="match status" value="1"/>
</dbReference>